<keyword evidence="4" id="KW-1185">Reference proteome</keyword>
<dbReference type="EC" id="1.2.7.3" evidence="3"/>
<dbReference type="InterPro" id="IPR051457">
    <property type="entry name" value="2-oxoacid:Fd_oxidoreductase"/>
</dbReference>
<dbReference type="PANTHER" id="PTHR48084">
    <property type="entry name" value="2-OXOGLUTARATE OXIDOREDUCTASE SUBUNIT KORB-RELATED"/>
    <property type="match status" value="1"/>
</dbReference>
<dbReference type="Proteomes" id="UP000006365">
    <property type="component" value="Chromosome"/>
</dbReference>
<reference evidence="3 4" key="1">
    <citation type="journal article" date="2011" name="Stand. Genomic Sci.">
        <title>Complete genome sequence of Desulfobulbus propionicus type strain (1pr3).</title>
        <authorList>
            <person name="Pagani I."/>
            <person name="Lapidus A."/>
            <person name="Nolan M."/>
            <person name="Lucas S."/>
            <person name="Hammon N."/>
            <person name="Deshpande S."/>
            <person name="Cheng J.F."/>
            <person name="Chertkov O."/>
            <person name="Davenport K."/>
            <person name="Tapia R."/>
            <person name="Han C."/>
            <person name="Goodwin L."/>
            <person name="Pitluck S."/>
            <person name="Liolios K."/>
            <person name="Mavromatis K."/>
            <person name="Ivanova N."/>
            <person name="Mikhailova N."/>
            <person name="Pati A."/>
            <person name="Chen A."/>
            <person name="Palaniappan K."/>
            <person name="Land M."/>
            <person name="Hauser L."/>
            <person name="Chang Y.J."/>
            <person name="Jeffries C.D."/>
            <person name="Detter J.C."/>
            <person name="Brambilla E."/>
            <person name="Kannan K.P."/>
            <person name="Djao O.D."/>
            <person name="Rohde M."/>
            <person name="Pukall R."/>
            <person name="Spring S."/>
            <person name="Goker M."/>
            <person name="Sikorski J."/>
            <person name="Woyke T."/>
            <person name="Bristow J."/>
            <person name="Eisen J.A."/>
            <person name="Markowitz V."/>
            <person name="Hugenholtz P."/>
            <person name="Kyrpides N.C."/>
            <person name="Klenk H.P."/>
        </authorList>
    </citation>
    <scope>NUCLEOTIDE SEQUENCE [LARGE SCALE GENOMIC DNA]</scope>
    <source>
        <strain evidence="4">ATCC 33891 / DSM 2032 / 1pr3</strain>
    </source>
</reference>
<dbReference type="SUPFAM" id="SSF52518">
    <property type="entry name" value="Thiamin diphosphate-binding fold (THDP-binding)"/>
    <property type="match status" value="1"/>
</dbReference>
<dbReference type="InterPro" id="IPR011766">
    <property type="entry name" value="TPP_enzyme_TPP-bd"/>
</dbReference>
<dbReference type="GO" id="GO:0030976">
    <property type="term" value="F:thiamine pyrophosphate binding"/>
    <property type="evidence" value="ECO:0007669"/>
    <property type="project" value="InterPro"/>
</dbReference>
<dbReference type="GO" id="GO:0045333">
    <property type="term" value="P:cellular respiration"/>
    <property type="evidence" value="ECO:0007669"/>
    <property type="project" value="UniProtKB-ARBA"/>
</dbReference>
<dbReference type="RefSeq" id="WP_015722798.1">
    <property type="nucleotide sequence ID" value="NC_014972.1"/>
</dbReference>
<accession>A0A7U3YIX3</accession>
<organism evidence="3 4">
    <name type="scientific">Desulfobulbus propionicus (strain ATCC 33891 / DSM 2032 / VKM B-1956 / 1pr3)</name>
    <dbReference type="NCBI Taxonomy" id="577650"/>
    <lineage>
        <taxon>Bacteria</taxon>
        <taxon>Pseudomonadati</taxon>
        <taxon>Thermodesulfobacteriota</taxon>
        <taxon>Desulfobulbia</taxon>
        <taxon>Desulfobulbales</taxon>
        <taxon>Desulfobulbaceae</taxon>
        <taxon>Desulfobulbus</taxon>
    </lineage>
</organism>
<keyword evidence="1 3" id="KW-0560">Oxidoreductase</keyword>
<dbReference type="CDD" id="cd03375">
    <property type="entry name" value="TPP_OGFOR"/>
    <property type="match status" value="1"/>
</dbReference>
<dbReference type="KEGG" id="dpr:Despr_0056"/>
<evidence type="ECO:0000259" key="2">
    <source>
        <dbReference type="Pfam" id="PF02775"/>
    </source>
</evidence>
<gene>
    <name evidence="3" type="ordered locus">Despr_0056</name>
</gene>
<dbReference type="EMBL" id="CP002364">
    <property type="protein sequence ID" value="ADW16250.1"/>
    <property type="molecule type" value="Genomic_DNA"/>
</dbReference>
<name>A0A7U3YIX3_DESPD</name>
<dbReference type="AlphaFoldDB" id="A0A7U3YIX3"/>
<dbReference type="Gene3D" id="3.40.50.970">
    <property type="match status" value="1"/>
</dbReference>
<sequence>MTFQRPSFRHPELPANAAGYHRRDYEGGISTLCAGCGHDSICNAIIQACFELALPPHRIVKMSGIGCSSKTPAYFLGRSHGFNSVHGRMPSIATGANMANRELIYLGVSGDGDTASIGMGQFVHAVRRNLNMLYIVMNNGCYGLTKGQYSATADKGSKGKKGGVNALESIDLCELAIQLGAGFVARSFAGDKQQLVPLIKAGLSHNGLSFIDVISPCVTFNNNPESTKSYHWVREHSEATNTFDFVPFRQTITADYADDSVQEVVLHDESVIHLHKHHDAPDITDRRQAIDNLEDHKVQGVILTGVLYVNPDSMDTHEILNTSARPLNSLIEADLCPGGAALEAINAAHR</sequence>
<dbReference type="GO" id="GO:0044281">
    <property type="term" value="P:small molecule metabolic process"/>
    <property type="evidence" value="ECO:0007669"/>
    <property type="project" value="UniProtKB-ARBA"/>
</dbReference>
<feature type="domain" description="Thiamine pyrophosphate enzyme TPP-binding" evidence="2">
    <location>
        <begin position="65"/>
        <end position="213"/>
    </location>
</feature>
<dbReference type="GO" id="GO:0047553">
    <property type="term" value="F:2-oxoglutarate synthase activity"/>
    <property type="evidence" value="ECO:0007669"/>
    <property type="project" value="UniProtKB-EC"/>
</dbReference>
<protein>
    <submittedName>
        <fullName evidence="3">2-oxoglutarate synthase</fullName>
        <ecNumber evidence="3">1.2.7.3</ecNumber>
    </submittedName>
</protein>
<evidence type="ECO:0000313" key="4">
    <source>
        <dbReference type="Proteomes" id="UP000006365"/>
    </source>
</evidence>
<dbReference type="Pfam" id="PF02775">
    <property type="entry name" value="TPP_enzyme_C"/>
    <property type="match status" value="1"/>
</dbReference>
<proteinExistence type="predicted"/>
<dbReference type="InterPro" id="IPR029061">
    <property type="entry name" value="THDP-binding"/>
</dbReference>
<dbReference type="PANTHER" id="PTHR48084:SF5">
    <property type="entry name" value="BLR6744 PROTEIN"/>
    <property type="match status" value="1"/>
</dbReference>
<evidence type="ECO:0000256" key="1">
    <source>
        <dbReference type="ARBA" id="ARBA00023002"/>
    </source>
</evidence>
<evidence type="ECO:0000313" key="3">
    <source>
        <dbReference type="EMBL" id="ADW16250.1"/>
    </source>
</evidence>